<dbReference type="InterPro" id="IPR001766">
    <property type="entry name" value="Fork_head_dom"/>
</dbReference>
<dbReference type="SUPFAM" id="SSF46785">
    <property type="entry name" value="Winged helix' DNA-binding domain"/>
    <property type="match status" value="1"/>
</dbReference>
<feature type="DNA-binding region" description="Fork-head" evidence="6">
    <location>
        <begin position="280"/>
        <end position="377"/>
    </location>
</feature>
<keyword evidence="4" id="KW-0804">Transcription</keyword>
<dbReference type="PROSITE" id="PS50039">
    <property type="entry name" value="FORK_HEAD_3"/>
    <property type="match status" value="1"/>
</dbReference>
<feature type="domain" description="Fork-head" evidence="8">
    <location>
        <begin position="280"/>
        <end position="377"/>
    </location>
</feature>
<dbReference type="PANTHER" id="PTHR46721:SF3">
    <property type="entry name" value="FORKHEAD BOX N1"/>
    <property type="match status" value="1"/>
</dbReference>
<proteinExistence type="predicted"/>
<keyword evidence="3 6" id="KW-0238">DNA-binding</keyword>
<dbReference type="InterPro" id="IPR036390">
    <property type="entry name" value="WH_DNA-bd_sf"/>
</dbReference>
<evidence type="ECO:0000256" key="4">
    <source>
        <dbReference type="ARBA" id="ARBA00023163"/>
    </source>
</evidence>
<dbReference type="SMART" id="SM00339">
    <property type="entry name" value="FH"/>
    <property type="match status" value="1"/>
</dbReference>
<dbReference type="InterPro" id="IPR030456">
    <property type="entry name" value="TF_fork_head_CS_2"/>
</dbReference>
<name>A0A1D1W5E7_RAMVA</name>
<evidence type="ECO:0000259" key="8">
    <source>
        <dbReference type="PROSITE" id="PS50039"/>
    </source>
</evidence>
<dbReference type="EMBL" id="BDGG01000018">
    <property type="protein sequence ID" value="GAV08687.1"/>
    <property type="molecule type" value="Genomic_DNA"/>
</dbReference>
<protein>
    <recommendedName>
        <fullName evidence="8">Fork-head domain-containing protein</fullName>
    </recommendedName>
</protein>
<dbReference type="InterPro" id="IPR018122">
    <property type="entry name" value="TF_fork_head_CS_1"/>
</dbReference>
<keyword evidence="2" id="KW-0805">Transcription regulation</keyword>
<evidence type="ECO:0000313" key="10">
    <source>
        <dbReference type="Proteomes" id="UP000186922"/>
    </source>
</evidence>
<dbReference type="PANTHER" id="PTHR46721">
    <property type="entry name" value="FORKHEAD BOX PROTEIN N1"/>
    <property type="match status" value="1"/>
</dbReference>
<evidence type="ECO:0000256" key="6">
    <source>
        <dbReference type="PROSITE-ProRule" id="PRU00089"/>
    </source>
</evidence>
<comment type="subcellular location">
    <subcellularLocation>
        <location evidence="6">Nucleus</location>
    </subcellularLocation>
</comment>
<accession>A0A1D1W5E7</accession>
<dbReference type="PRINTS" id="PR00053">
    <property type="entry name" value="FORKHEAD"/>
</dbReference>
<dbReference type="AlphaFoldDB" id="A0A1D1W5E7"/>
<organism evidence="9 10">
    <name type="scientific">Ramazzottius varieornatus</name>
    <name type="common">Water bear</name>
    <name type="synonym">Tardigrade</name>
    <dbReference type="NCBI Taxonomy" id="947166"/>
    <lineage>
        <taxon>Eukaryota</taxon>
        <taxon>Metazoa</taxon>
        <taxon>Ecdysozoa</taxon>
        <taxon>Tardigrada</taxon>
        <taxon>Eutardigrada</taxon>
        <taxon>Parachela</taxon>
        <taxon>Hypsibioidea</taxon>
        <taxon>Ramazzottiidae</taxon>
        <taxon>Ramazzottius</taxon>
    </lineage>
</organism>
<evidence type="ECO:0000256" key="2">
    <source>
        <dbReference type="ARBA" id="ARBA00023015"/>
    </source>
</evidence>
<feature type="region of interest" description="Disordered" evidence="7">
    <location>
        <begin position="245"/>
        <end position="278"/>
    </location>
</feature>
<evidence type="ECO:0000256" key="7">
    <source>
        <dbReference type="SAM" id="MobiDB-lite"/>
    </source>
</evidence>
<evidence type="ECO:0000256" key="5">
    <source>
        <dbReference type="ARBA" id="ARBA00023242"/>
    </source>
</evidence>
<dbReference type="GO" id="GO:0000981">
    <property type="term" value="F:DNA-binding transcription factor activity, RNA polymerase II-specific"/>
    <property type="evidence" value="ECO:0007669"/>
    <property type="project" value="TreeGrafter"/>
</dbReference>
<keyword evidence="10" id="KW-1185">Reference proteome</keyword>
<dbReference type="Gene3D" id="1.10.10.10">
    <property type="entry name" value="Winged helix-like DNA-binding domain superfamily/Winged helix DNA-binding domain"/>
    <property type="match status" value="1"/>
</dbReference>
<feature type="region of interest" description="Disordered" evidence="7">
    <location>
        <begin position="172"/>
        <end position="198"/>
    </location>
</feature>
<dbReference type="OrthoDB" id="10070006at2759"/>
<feature type="region of interest" description="Disordered" evidence="7">
    <location>
        <begin position="411"/>
        <end position="437"/>
    </location>
</feature>
<evidence type="ECO:0000256" key="3">
    <source>
        <dbReference type="ARBA" id="ARBA00023125"/>
    </source>
</evidence>
<keyword evidence="1" id="KW-0217">Developmental protein</keyword>
<sequence length="505" mass="56331">MTDRADTGWPENMVEADDETQFKKLFDLYGLGVDIADISFELLDICSENLVELDSSFTTPNGPLVPENTKAVSDEIALPNIEQFHQQNDQQSSKPNELMFSPNMYAHDQLAFSDYMMVHSTSGMPAMSADGRLFVQPLFTPQNVSHGQTGHFSFHSLPPSPVDSNFFFEQQPQSAPKGPLTGYPAGGSKSLKKCKTSPVSLTEHRAQAAVRKYSADLDTPKENLTVDVDELWPADDNVFSDDEEEVEEGEFGSLDEVGKEGKKRKGAEKVEENGGTTYPKPPYSYSSLVALALKNSRNGRMTVRDIYNFMCNHFPYFRTAAVGWKNSVRHNLSLNPAFLKIVGQTGPARARTACRWTINPDRFNKVTEEIARHRTKSLSLIQQSMRNPELLKQIEEGTVQDFSNAIKGVTVEEKRPGDRRRRSPKKPKSRPGSPLSMVLVERPAKATAMLPVASRVPPNQRVFRHANYVAPTWDVYYNQKSPNGTSGPQGSFGSQENFPPYGRSL</sequence>
<keyword evidence="5 6" id="KW-0539">Nucleus</keyword>
<evidence type="ECO:0000256" key="1">
    <source>
        <dbReference type="ARBA" id="ARBA00022473"/>
    </source>
</evidence>
<evidence type="ECO:0000313" key="9">
    <source>
        <dbReference type="EMBL" id="GAV08687.1"/>
    </source>
</evidence>
<feature type="compositionally biased region" description="Basic residues" evidence="7">
    <location>
        <begin position="417"/>
        <end position="429"/>
    </location>
</feature>
<feature type="compositionally biased region" description="Polar residues" evidence="7">
    <location>
        <begin position="480"/>
        <end position="497"/>
    </location>
</feature>
<dbReference type="InterPro" id="IPR049624">
    <property type="entry name" value="FOXN1_4"/>
</dbReference>
<dbReference type="GO" id="GO:0000976">
    <property type="term" value="F:transcription cis-regulatory region binding"/>
    <property type="evidence" value="ECO:0007669"/>
    <property type="project" value="TreeGrafter"/>
</dbReference>
<dbReference type="Proteomes" id="UP000186922">
    <property type="component" value="Unassembled WGS sequence"/>
</dbReference>
<dbReference type="PROSITE" id="PS00657">
    <property type="entry name" value="FORK_HEAD_1"/>
    <property type="match status" value="1"/>
</dbReference>
<reference evidence="9 10" key="1">
    <citation type="journal article" date="2016" name="Nat. Commun.">
        <title>Extremotolerant tardigrade genome and improved radiotolerance of human cultured cells by tardigrade-unique protein.</title>
        <authorList>
            <person name="Hashimoto T."/>
            <person name="Horikawa D.D."/>
            <person name="Saito Y."/>
            <person name="Kuwahara H."/>
            <person name="Kozuka-Hata H."/>
            <person name="Shin-I T."/>
            <person name="Minakuchi Y."/>
            <person name="Ohishi K."/>
            <person name="Motoyama A."/>
            <person name="Aizu T."/>
            <person name="Enomoto A."/>
            <person name="Kondo K."/>
            <person name="Tanaka S."/>
            <person name="Hara Y."/>
            <person name="Koshikawa S."/>
            <person name="Sagara H."/>
            <person name="Miura T."/>
            <person name="Yokobori S."/>
            <person name="Miyagawa K."/>
            <person name="Suzuki Y."/>
            <person name="Kubo T."/>
            <person name="Oyama M."/>
            <person name="Kohara Y."/>
            <person name="Fujiyama A."/>
            <person name="Arakawa K."/>
            <person name="Katayama T."/>
            <person name="Toyoda A."/>
            <person name="Kunieda T."/>
        </authorList>
    </citation>
    <scope>NUCLEOTIDE SEQUENCE [LARGE SCALE GENOMIC DNA]</scope>
    <source>
        <strain evidence="9 10">YOKOZUNA-1</strain>
    </source>
</reference>
<dbReference type="GO" id="GO:0005634">
    <property type="term" value="C:nucleus"/>
    <property type="evidence" value="ECO:0007669"/>
    <property type="project" value="UniProtKB-SubCell"/>
</dbReference>
<feature type="region of interest" description="Disordered" evidence="7">
    <location>
        <begin position="480"/>
        <end position="505"/>
    </location>
</feature>
<dbReference type="STRING" id="947166.A0A1D1W5E7"/>
<comment type="caution">
    <text evidence="9">The sequence shown here is derived from an EMBL/GenBank/DDBJ whole genome shotgun (WGS) entry which is preliminary data.</text>
</comment>
<dbReference type="PROSITE" id="PS00658">
    <property type="entry name" value="FORK_HEAD_2"/>
    <property type="match status" value="1"/>
</dbReference>
<gene>
    <name evidence="9" type="primary">RvY_18345-1</name>
    <name evidence="9" type="synonym">RvY_18345.1</name>
    <name evidence="9" type="ORF">RvY_18345</name>
</gene>
<dbReference type="InterPro" id="IPR036388">
    <property type="entry name" value="WH-like_DNA-bd_sf"/>
</dbReference>
<dbReference type="Pfam" id="PF00250">
    <property type="entry name" value="Forkhead"/>
    <property type="match status" value="1"/>
</dbReference>